<feature type="transmembrane region" description="Helical" evidence="1">
    <location>
        <begin position="26"/>
        <end position="44"/>
    </location>
</feature>
<dbReference type="InParanoid" id="B9SNI8"/>
<protein>
    <recommendedName>
        <fullName evidence="2">RNase H type-1 domain-containing protein</fullName>
    </recommendedName>
</protein>
<dbReference type="AlphaFoldDB" id="B9SNI8"/>
<evidence type="ECO:0000259" key="2">
    <source>
        <dbReference type="Pfam" id="PF13456"/>
    </source>
</evidence>
<dbReference type="EMBL" id="EQ974046">
    <property type="protein sequence ID" value="EEF34809.1"/>
    <property type="molecule type" value="Genomic_DNA"/>
</dbReference>
<dbReference type="PANTHER" id="PTHR47074">
    <property type="entry name" value="BNAC02G40300D PROTEIN"/>
    <property type="match status" value="1"/>
</dbReference>
<dbReference type="InterPro" id="IPR002156">
    <property type="entry name" value="RNaseH_domain"/>
</dbReference>
<sequence>MMDFQECYRVAHGCLQEFDAAHSLPLALLVLLVTVLGILLLILFGRAVLRNPSGGIIAAASKFLHHCFSIYCAEALACKEGIAFAATHGAKNLIVEMDCHKLHSSLSLKVDDLSYFGPSWWISKMLCKLLVLCPLAGFVEKPIVRLMV</sequence>
<dbReference type="GO" id="GO:0004523">
    <property type="term" value="F:RNA-DNA hybrid ribonuclease activity"/>
    <property type="evidence" value="ECO:0007669"/>
    <property type="project" value="InterPro"/>
</dbReference>
<accession>B9SNI8</accession>
<dbReference type="GO" id="GO:0003676">
    <property type="term" value="F:nucleic acid binding"/>
    <property type="evidence" value="ECO:0007669"/>
    <property type="project" value="InterPro"/>
</dbReference>
<keyword evidence="1" id="KW-0472">Membrane</keyword>
<name>B9SNI8_RICCO</name>
<organism evidence="3 4">
    <name type="scientific">Ricinus communis</name>
    <name type="common">Castor bean</name>
    <dbReference type="NCBI Taxonomy" id="3988"/>
    <lineage>
        <taxon>Eukaryota</taxon>
        <taxon>Viridiplantae</taxon>
        <taxon>Streptophyta</taxon>
        <taxon>Embryophyta</taxon>
        <taxon>Tracheophyta</taxon>
        <taxon>Spermatophyta</taxon>
        <taxon>Magnoliopsida</taxon>
        <taxon>eudicotyledons</taxon>
        <taxon>Gunneridae</taxon>
        <taxon>Pentapetalae</taxon>
        <taxon>rosids</taxon>
        <taxon>fabids</taxon>
        <taxon>Malpighiales</taxon>
        <taxon>Euphorbiaceae</taxon>
        <taxon>Acalyphoideae</taxon>
        <taxon>Acalypheae</taxon>
        <taxon>Ricinus</taxon>
    </lineage>
</organism>
<dbReference type="InterPro" id="IPR052929">
    <property type="entry name" value="RNase_H-like_EbsB-rel"/>
</dbReference>
<evidence type="ECO:0000256" key="1">
    <source>
        <dbReference type="SAM" id="Phobius"/>
    </source>
</evidence>
<evidence type="ECO:0000313" key="3">
    <source>
        <dbReference type="EMBL" id="EEF34809.1"/>
    </source>
</evidence>
<dbReference type="PANTHER" id="PTHR47074:SF11">
    <property type="entry name" value="REVERSE TRANSCRIPTASE-LIKE PROTEIN"/>
    <property type="match status" value="1"/>
</dbReference>
<gene>
    <name evidence="3" type="ORF">RCOM_0737180</name>
</gene>
<proteinExistence type="predicted"/>
<keyword evidence="1" id="KW-0812">Transmembrane</keyword>
<dbReference type="Proteomes" id="UP000008311">
    <property type="component" value="Unassembled WGS sequence"/>
</dbReference>
<reference evidence="4" key="1">
    <citation type="journal article" date="2010" name="Nat. Biotechnol.">
        <title>Draft genome sequence of the oilseed species Ricinus communis.</title>
        <authorList>
            <person name="Chan A.P."/>
            <person name="Crabtree J."/>
            <person name="Zhao Q."/>
            <person name="Lorenzi H."/>
            <person name="Orvis J."/>
            <person name="Puiu D."/>
            <person name="Melake-Berhan A."/>
            <person name="Jones K.M."/>
            <person name="Redman J."/>
            <person name="Chen G."/>
            <person name="Cahoon E.B."/>
            <person name="Gedil M."/>
            <person name="Stanke M."/>
            <person name="Haas B.J."/>
            <person name="Wortman J.R."/>
            <person name="Fraser-Liggett C.M."/>
            <person name="Ravel J."/>
            <person name="Rabinowicz P.D."/>
        </authorList>
    </citation>
    <scope>NUCLEOTIDE SEQUENCE [LARGE SCALE GENOMIC DNA]</scope>
    <source>
        <strain evidence="4">cv. Hale</strain>
    </source>
</reference>
<dbReference type="Pfam" id="PF13456">
    <property type="entry name" value="RVT_3"/>
    <property type="match status" value="1"/>
</dbReference>
<keyword evidence="4" id="KW-1185">Reference proteome</keyword>
<keyword evidence="1" id="KW-1133">Transmembrane helix</keyword>
<evidence type="ECO:0000313" key="4">
    <source>
        <dbReference type="Proteomes" id="UP000008311"/>
    </source>
</evidence>
<feature type="domain" description="RNase H type-1" evidence="2">
    <location>
        <begin position="46"/>
        <end position="107"/>
    </location>
</feature>